<dbReference type="CDD" id="cd02440">
    <property type="entry name" value="AdoMet_MTases"/>
    <property type="match status" value="1"/>
</dbReference>
<gene>
    <name evidence="2" type="ORF">FSARC_5488</name>
</gene>
<dbReference type="AlphaFoldDB" id="A0A8H4XA45"/>
<dbReference type="EMBL" id="JABEXW010000265">
    <property type="protein sequence ID" value="KAF4966875.1"/>
    <property type="molecule type" value="Genomic_DNA"/>
</dbReference>
<dbReference type="InterPro" id="IPR029063">
    <property type="entry name" value="SAM-dependent_MTases_sf"/>
</dbReference>
<evidence type="ECO:0000313" key="3">
    <source>
        <dbReference type="Proteomes" id="UP000622797"/>
    </source>
</evidence>
<reference evidence="2" key="1">
    <citation type="journal article" date="2020" name="BMC Genomics">
        <title>Correction to: Identification and distribution of gene clusters required for synthesis of sphingolipid metabolism inhibitors in diverse species of the filamentous fungus Fusarium.</title>
        <authorList>
            <person name="Kim H.S."/>
            <person name="Lohmar J.M."/>
            <person name="Busman M."/>
            <person name="Brown D.W."/>
            <person name="Naumann T.A."/>
            <person name="Divon H.H."/>
            <person name="Lysoe E."/>
            <person name="Uhlig S."/>
            <person name="Proctor R.H."/>
        </authorList>
    </citation>
    <scope>NUCLEOTIDE SEQUENCE</scope>
    <source>
        <strain evidence="2">NRRL 20472</strain>
    </source>
</reference>
<comment type="similarity">
    <text evidence="1">Belongs to the methyltransferase superfamily. LaeA methyltransferase family.</text>
</comment>
<evidence type="ECO:0000313" key="2">
    <source>
        <dbReference type="EMBL" id="KAF4966875.1"/>
    </source>
</evidence>
<keyword evidence="3" id="KW-1185">Reference proteome</keyword>
<protein>
    <recommendedName>
        <fullName evidence="4">Methyltransferase</fullName>
    </recommendedName>
</protein>
<proteinExistence type="inferred from homology"/>
<name>A0A8H4XA45_9HYPO</name>
<dbReference type="SUPFAM" id="SSF53335">
    <property type="entry name" value="S-adenosyl-L-methionine-dependent methyltransferases"/>
    <property type="match status" value="1"/>
</dbReference>
<dbReference type="Gene3D" id="3.40.50.150">
    <property type="entry name" value="Vaccinia Virus protein VP39"/>
    <property type="match status" value="1"/>
</dbReference>
<accession>A0A8H4XA45</accession>
<sequence length="350" mass="39944">MAAQIEVDPFLDDASDISAESDIESTASITSSIFEHRYFQGRTYANPKYGKHWAPNDEEQLEALDLIHHWLTLMLDEKLYLPPIGDAPQVGLIYIDRGIRSYMLQSILDVGTGTGIWAINIADEFPSAKVVATDITPTQPSFVPPNVEFQIDDAQLDWTFEPESFDFIHIRYLQGVIDDWDKLYSQVYKFLKPGGWFQHIDPDLQMLSQNPNVKVDDEHIYTRWAKVFNEVGEKIGRTFDFSDRKLEKLAEAAGFSEINFQTHKIPVGQWPKDKKKKELGAFVGLSFSQGLDGFVKLPLCEILRWSPEEMQLFAVEMRKVIMNPKTQTVGTVYSVYGQKPAKPKETPSEE</sequence>
<dbReference type="Proteomes" id="UP000622797">
    <property type="component" value="Unassembled WGS sequence"/>
</dbReference>
<reference evidence="2" key="2">
    <citation type="submission" date="2020-05" db="EMBL/GenBank/DDBJ databases">
        <authorList>
            <person name="Kim H.-S."/>
            <person name="Proctor R.H."/>
            <person name="Brown D.W."/>
        </authorList>
    </citation>
    <scope>NUCLEOTIDE SEQUENCE</scope>
    <source>
        <strain evidence="2">NRRL 20472</strain>
    </source>
</reference>
<evidence type="ECO:0008006" key="4">
    <source>
        <dbReference type="Google" id="ProtNLM"/>
    </source>
</evidence>
<dbReference type="PANTHER" id="PTHR43591">
    <property type="entry name" value="METHYLTRANSFERASE"/>
    <property type="match status" value="1"/>
</dbReference>
<organism evidence="2 3">
    <name type="scientific">Fusarium sarcochroum</name>
    <dbReference type="NCBI Taxonomy" id="1208366"/>
    <lineage>
        <taxon>Eukaryota</taxon>
        <taxon>Fungi</taxon>
        <taxon>Dikarya</taxon>
        <taxon>Ascomycota</taxon>
        <taxon>Pezizomycotina</taxon>
        <taxon>Sordariomycetes</taxon>
        <taxon>Hypocreomycetidae</taxon>
        <taxon>Hypocreales</taxon>
        <taxon>Nectriaceae</taxon>
        <taxon>Fusarium</taxon>
        <taxon>Fusarium lateritium species complex</taxon>
    </lineage>
</organism>
<dbReference type="GO" id="GO:0008168">
    <property type="term" value="F:methyltransferase activity"/>
    <property type="evidence" value="ECO:0007669"/>
    <property type="project" value="TreeGrafter"/>
</dbReference>
<dbReference type="OrthoDB" id="2013972at2759"/>
<comment type="caution">
    <text evidence="2">The sequence shown here is derived from an EMBL/GenBank/DDBJ whole genome shotgun (WGS) entry which is preliminary data.</text>
</comment>
<dbReference type="PANTHER" id="PTHR43591:SF10">
    <property type="entry name" value="ABC TRANSMEMBRANE TYPE-1 DOMAIN-CONTAINING PROTEIN-RELATED"/>
    <property type="match status" value="1"/>
</dbReference>
<dbReference type="Pfam" id="PF13489">
    <property type="entry name" value="Methyltransf_23"/>
    <property type="match status" value="1"/>
</dbReference>
<evidence type="ECO:0000256" key="1">
    <source>
        <dbReference type="ARBA" id="ARBA00038158"/>
    </source>
</evidence>